<accession>A0A3A9J4R8</accession>
<dbReference type="Gene3D" id="3.40.1090.10">
    <property type="entry name" value="Cytosolic phospholipase A2 catalytic domain"/>
    <property type="match status" value="2"/>
</dbReference>
<proteinExistence type="predicted"/>
<dbReference type="PANTHER" id="PTHR14226:SF78">
    <property type="entry name" value="SLR0060 PROTEIN"/>
    <property type="match status" value="1"/>
</dbReference>
<evidence type="ECO:0000256" key="2">
    <source>
        <dbReference type="ARBA" id="ARBA00022963"/>
    </source>
</evidence>
<evidence type="ECO:0000313" key="8">
    <source>
        <dbReference type="Proteomes" id="UP000274097"/>
    </source>
</evidence>
<dbReference type="GO" id="GO:0016042">
    <property type="term" value="P:lipid catabolic process"/>
    <property type="evidence" value="ECO:0007669"/>
    <property type="project" value="UniProtKB-UniRule"/>
</dbReference>
<dbReference type="EMBL" id="RFLX01000061">
    <property type="protein sequence ID" value="RMI15358.1"/>
    <property type="molecule type" value="Genomic_DNA"/>
</dbReference>
<name>A0A3A9J4R8_9PROT</name>
<keyword evidence="3 4" id="KW-0443">Lipid metabolism</keyword>
<evidence type="ECO:0000256" key="1">
    <source>
        <dbReference type="ARBA" id="ARBA00022801"/>
    </source>
</evidence>
<dbReference type="Proteomes" id="UP000278036">
    <property type="component" value="Unassembled WGS sequence"/>
</dbReference>
<evidence type="ECO:0000313" key="9">
    <source>
        <dbReference type="Proteomes" id="UP000278036"/>
    </source>
</evidence>
<sequence>MNAPVTLTSGELPDPASLSRSQAVTLALQGGGSLGAFAWGVLDKLLDVPGLRIGVVSGASAGAMNAAMLAQGLATGGPAEAKRLLEAFWRRVAMSSGSPDVTGAADWLFPFSGIMADALRQTTKGLARQQINPLGLNPLRAVLDGLFDPSVLGRDGAPPLVVSATRVSSGEARLFQDAEITTEVLLASSCLPQLFPAVEIEGEFYWDGGFSSNPPLRSLIEAGAPSDVILVRTTPQERPVMPTSGAAILERTEELTFGAALRQELRSLASAQRLIADLPATSETLERLRDARLHVIGAEEEFRALKIGSHQDASWAFLQEMRELGHRAAEDWLATDFAGVGHRSTFNLSSLAQPLL</sequence>
<keyword evidence="2 4" id="KW-0442">Lipid degradation</keyword>
<keyword evidence="8" id="KW-1185">Reference proteome</keyword>
<dbReference type="InterPro" id="IPR002641">
    <property type="entry name" value="PNPLA_dom"/>
</dbReference>
<feature type="active site" description="Nucleophile" evidence="4">
    <location>
        <position position="60"/>
    </location>
</feature>
<evidence type="ECO:0000313" key="6">
    <source>
        <dbReference type="EMBL" id="RKK02187.1"/>
    </source>
</evidence>
<evidence type="ECO:0000259" key="5">
    <source>
        <dbReference type="PROSITE" id="PS51635"/>
    </source>
</evidence>
<dbReference type="PROSITE" id="PS51635">
    <property type="entry name" value="PNPLA"/>
    <property type="match status" value="1"/>
</dbReference>
<dbReference type="InParanoid" id="A0A3A9J4R8"/>
<dbReference type="GO" id="GO:0016787">
    <property type="term" value="F:hydrolase activity"/>
    <property type="evidence" value="ECO:0007669"/>
    <property type="project" value="UniProtKB-UniRule"/>
</dbReference>
<keyword evidence="1 4" id="KW-0378">Hydrolase</keyword>
<dbReference type="FunCoup" id="A0A3A9J4R8">
    <property type="interactions" value="44"/>
</dbReference>
<feature type="active site" description="Proton acceptor" evidence="4">
    <location>
        <position position="207"/>
    </location>
</feature>
<dbReference type="Proteomes" id="UP000274097">
    <property type="component" value="Unassembled WGS sequence"/>
</dbReference>
<feature type="short sequence motif" description="GXSXG" evidence="4">
    <location>
        <begin position="58"/>
        <end position="62"/>
    </location>
</feature>
<dbReference type="PANTHER" id="PTHR14226">
    <property type="entry name" value="NEUROPATHY TARGET ESTERASE/SWISS CHEESE D.MELANOGASTER"/>
    <property type="match status" value="1"/>
</dbReference>
<feature type="short sequence motif" description="GXGXXG" evidence="4">
    <location>
        <begin position="30"/>
        <end position="35"/>
    </location>
</feature>
<reference evidence="6 9" key="1">
    <citation type="submission" date="2018-09" db="EMBL/GenBank/DDBJ databases">
        <title>Roseomonas sp. nov., isolated from feces of Tibetan antelopes in the Qinghai-Tibet plateau, China.</title>
        <authorList>
            <person name="Tian Z."/>
        </authorList>
    </citation>
    <scope>NUCLEOTIDE SEQUENCE [LARGE SCALE GENOMIC DNA]</scope>
    <source>
        <strain evidence="7 8">Z23</strain>
        <strain evidence="6 9">Z24</strain>
    </source>
</reference>
<gene>
    <name evidence="6" type="ORF">D6Z83_21090</name>
    <name evidence="7" type="ORF">EBE87_26155</name>
</gene>
<evidence type="ECO:0000256" key="3">
    <source>
        <dbReference type="ARBA" id="ARBA00023098"/>
    </source>
</evidence>
<feature type="short sequence motif" description="DGA/G" evidence="4">
    <location>
        <begin position="207"/>
        <end position="209"/>
    </location>
</feature>
<evidence type="ECO:0000256" key="4">
    <source>
        <dbReference type="PROSITE-ProRule" id="PRU01161"/>
    </source>
</evidence>
<feature type="domain" description="PNPLA" evidence="5">
    <location>
        <begin position="26"/>
        <end position="220"/>
    </location>
</feature>
<dbReference type="AlphaFoldDB" id="A0A3A9J4R8"/>
<evidence type="ECO:0000313" key="7">
    <source>
        <dbReference type="EMBL" id="RMI15358.1"/>
    </source>
</evidence>
<organism evidence="6 9">
    <name type="scientific">Teichococcus wenyumeiae</name>
    <dbReference type="NCBI Taxonomy" id="2478470"/>
    <lineage>
        <taxon>Bacteria</taxon>
        <taxon>Pseudomonadati</taxon>
        <taxon>Pseudomonadota</taxon>
        <taxon>Alphaproteobacteria</taxon>
        <taxon>Acetobacterales</taxon>
        <taxon>Roseomonadaceae</taxon>
        <taxon>Roseomonas</taxon>
    </lineage>
</organism>
<dbReference type="Pfam" id="PF01734">
    <property type="entry name" value="Patatin"/>
    <property type="match status" value="1"/>
</dbReference>
<dbReference type="SUPFAM" id="SSF52151">
    <property type="entry name" value="FabD/lysophospholipase-like"/>
    <property type="match status" value="1"/>
</dbReference>
<comment type="caution">
    <text evidence="6">The sequence shown here is derived from an EMBL/GenBank/DDBJ whole genome shotgun (WGS) entry which is preliminary data.</text>
</comment>
<dbReference type="InterPro" id="IPR050301">
    <property type="entry name" value="NTE"/>
</dbReference>
<dbReference type="EMBL" id="RAQU01000176">
    <property type="protein sequence ID" value="RKK02187.1"/>
    <property type="molecule type" value="Genomic_DNA"/>
</dbReference>
<dbReference type="InterPro" id="IPR016035">
    <property type="entry name" value="Acyl_Trfase/lysoPLipase"/>
</dbReference>
<protein>
    <submittedName>
        <fullName evidence="6">Patatin-like phospholipase family protein</fullName>
    </submittedName>
</protein>